<keyword evidence="1" id="KW-0695">RNA-directed DNA polymerase</keyword>
<dbReference type="GO" id="GO:0003964">
    <property type="term" value="F:RNA-directed DNA polymerase activity"/>
    <property type="evidence" value="ECO:0007669"/>
    <property type="project" value="UniProtKB-KW"/>
</dbReference>
<gene>
    <name evidence="1" type="ORF">Tci_935241</name>
</gene>
<reference evidence="1" key="1">
    <citation type="journal article" date="2019" name="Sci. Rep.">
        <title>Draft genome of Tanacetum cinerariifolium, the natural source of mosquito coil.</title>
        <authorList>
            <person name="Yamashiro T."/>
            <person name="Shiraishi A."/>
            <person name="Satake H."/>
            <person name="Nakayama K."/>
        </authorList>
    </citation>
    <scope>NUCLEOTIDE SEQUENCE</scope>
</reference>
<comment type="caution">
    <text evidence="1">The sequence shown here is derived from an EMBL/GenBank/DDBJ whole genome shotgun (WGS) entry which is preliminary data.</text>
</comment>
<keyword evidence="1" id="KW-0808">Transferase</keyword>
<organism evidence="1">
    <name type="scientific">Tanacetum cinerariifolium</name>
    <name type="common">Dalmatian daisy</name>
    <name type="synonym">Chrysanthemum cinerariifolium</name>
    <dbReference type="NCBI Taxonomy" id="118510"/>
    <lineage>
        <taxon>Eukaryota</taxon>
        <taxon>Viridiplantae</taxon>
        <taxon>Streptophyta</taxon>
        <taxon>Embryophyta</taxon>
        <taxon>Tracheophyta</taxon>
        <taxon>Spermatophyta</taxon>
        <taxon>Magnoliopsida</taxon>
        <taxon>eudicotyledons</taxon>
        <taxon>Gunneridae</taxon>
        <taxon>Pentapetalae</taxon>
        <taxon>asterids</taxon>
        <taxon>campanulids</taxon>
        <taxon>Asterales</taxon>
        <taxon>Asteraceae</taxon>
        <taxon>Asteroideae</taxon>
        <taxon>Anthemideae</taxon>
        <taxon>Anthemidinae</taxon>
        <taxon>Tanacetum</taxon>
    </lineage>
</organism>
<dbReference type="AlphaFoldDB" id="A0A699XT56"/>
<keyword evidence="1" id="KW-0548">Nucleotidyltransferase</keyword>
<feature type="non-terminal residue" evidence="1">
    <location>
        <position position="52"/>
    </location>
</feature>
<proteinExistence type="predicted"/>
<feature type="non-terminal residue" evidence="1">
    <location>
        <position position="1"/>
    </location>
</feature>
<evidence type="ECO:0000313" key="1">
    <source>
        <dbReference type="EMBL" id="GFD63272.1"/>
    </source>
</evidence>
<name>A0A699XT56_TANCI</name>
<dbReference type="EMBL" id="BKCJ011967725">
    <property type="protein sequence ID" value="GFD63272.1"/>
    <property type="molecule type" value="Genomic_DNA"/>
</dbReference>
<protein>
    <submittedName>
        <fullName evidence="1">Putative reverse transcriptase domain-containing protein</fullName>
    </submittedName>
</protein>
<accession>A0A699XT56</accession>
<sequence>AVKDLKAPSEGLQGLDAQFESKEDGVIYFVGRIWVPSTGGIRKVILDEAHAS</sequence>